<comment type="caution">
    <text evidence="3">The sequence shown here is derived from an EMBL/GenBank/DDBJ whole genome shotgun (WGS) entry which is preliminary data.</text>
</comment>
<gene>
    <name evidence="3" type="ORF">RM555_24490</name>
</gene>
<keyword evidence="1" id="KW-1133">Transmembrane helix</keyword>
<keyword evidence="4" id="KW-1185">Reference proteome</keyword>
<evidence type="ECO:0000256" key="1">
    <source>
        <dbReference type="SAM" id="Phobius"/>
    </source>
</evidence>
<protein>
    <submittedName>
        <fullName evidence="3">MAB_1171c family putative transporter</fullName>
    </submittedName>
</protein>
<organism evidence="3 4">
    <name type="scientific">Micromonospora reichwaldensis</name>
    <dbReference type="NCBI Taxonomy" id="3075516"/>
    <lineage>
        <taxon>Bacteria</taxon>
        <taxon>Bacillati</taxon>
        <taxon>Actinomycetota</taxon>
        <taxon>Actinomycetes</taxon>
        <taxon>Micromonosporales</taxon>
        <taxon>Micromonosporaceae</taxon>
        <taxon>Micromonospora</taxon>
    </lineage>
</organism>
<keyword evidence="1" id="KW-0472">Membrane</keyword>
<feature type="domain" description="DUF6545" evidence="2">
    <location>
        <begin position="245"/>
        <end position="383"/>
    </location>
</feature>
<proteinExistence type="predicted"/>
<dbReference type="EMBL" id="JAVRFL010000034">
    <property type="protein sequence ID" value="MDT0532160.1"/>
    <property type="molecule type" value="Genomic_DNA"/>
</dbReference>
<feature type="transmembrane region" description="Helical" evidence="1">
    <location>
        <begin position="181"/>
        <end position="203"/>
    </location>
</feature>
<dbReference type="NCBIfam" id="NF042915">
    <property type="entry name" value="MAB_1171c_fam"/>
    <property type="match status" value="1"/>
</dbReference>
<dbReference type="Proteomes" id="UP001180973">
    <property type="component" value="Unassembled WGS sequence"/>
</dbReference>
<sequence>MDTFLYALCAVAGWFALGYMMRLQRRHPSQARRAICIGLGAFAAGITFAIPQIATEIDRVSGLPNLAKVLSHAGALTISASAENMLLYLALPPAKAAARTRRWVWATACAFLVMAGLFVYTLTYDEPVLLTVEYATDPVVTAYLLIFLLLGFFAYCFDITRLCWSFARICGRPWLRRGLRITAVGAAFALLYSTNKIAYLIAYWAGYQPAGERQIAAVLVTIGALLITIGLTMPAWGPTLRVTRRWEDFHSYRRLEPLWRDLIAALPELELDPSLRRPLAAVRDIDYALTRRVAEIRDGRLALRPYLDVGVTALAEQFAEQARLSTDERRAAVEAAHLACALRRRRAGLAAAIPQPADELHRPDGGFAGEVAWLTLVTDAYARSPVVAQTLAASEQLTAEDTPHPTAGDARR</sequence>
<feature type="transmembrane region" description="Helical" evidence="1">
    <location>
        <begin position="69"/>
        <end position="91"/>
    </location>
</feature>
<name>A0ABU2X311_9ACTN</name>
<feature type="transmembrane region" description="Helical" evidence="1">
    <location>
        <begin position="5"/>
        <end position="22"/>
    </location>
</feature>
<dbReference type="InterPro" id="IPR046675">
    <property type="entry name" value="DUF6545"/>
</dbReference>
<feature type="transmembrane region" description="Helical" evidence="1">
    <location>
        <begin position="215"/>
        <end position="236"/>
    </location>
</feature>
<feature type="transmembrane region" description="Helical" evidence="1">
    <location>
        <begin position="34"/>
        <end position="54"/>
    </location>
</feature>
<dbReference type="RefSeq" id="WP_311413933.1">
    <property type="nucleotide sequence ID" value="NZ_JAVRFL010000034.1"/>
</dbReference>
<evidence type="ECO:0000313" key="4">
    <source>
        <dbReference type="Proteomes" id="UP001180973"/>
    </source>
</evidence>
<dbReference type="Pfam" id="PF20182">
    <property type="entry name" value="DUF6545"/>
    <property type="match status" value="1"/>
</dbReference>
<feature type="transmembrane region" description="Helical" evidence="1">
    <location>
        <begin position="103"/>
        <end position="122"/>
    </location>
</feature>
<dbReference type="InterPro" id="IPR050039">
    <property type="entry name" value="MAB_1171c-like"/>
</dbReference>
<evidence type="ECO:0000313" key="3">
    <source>
        <dbReference type="EMBL" id="MDT0532160.1"/>
    </source>
</evidence>
<keyword evidence="1" id="KW-0812">Transmembrane</keyword>
<evidence type="ECO:0000259" key="2">
    <source>
        <dbReference type="Pfam" id="PF20182"/>
    </source>
</evidence>
<feature type="transmembrane region" description="Helical" evidence="1">
    <location>
        <begin position="142"/>
        <end position="160"/>
    </location>
</feature>
<reference evidence="3" key="1">
    <citation type="submission" date="2023-09" db="EMBL/GenBank/DDBJ databases">
        <title>30 novel species of actinomycetes from the DSMZ collection.</title>
        <authorList>
            <person name="Nouioui I."/>
        </authorList>
    </citation>
    <scope>NUCLEOTIDE SEQUENCE</scope>
    <source>
        <strain evidence="3">DSM 115977</strain>
    </source>
</reference>
<accession>A0ABU2X311</accession>